<dbReference type="EMBL" id="JQBW01000005">
    <property type="protein sequence ID" value="KRN59263.1"/>
    <property type="molecule type" value="Genomic_DNA"/>
</dbReference>
<keyword evidence="4" id="KW-0732">Signal</keyword>
<organism evidence="6 7">
    <name type="scientific">Limosilactobacillus secaliphilus</name>
    <dbReference type="NCBI Taxonomy" id="396268"/>
    <lineage>
        <taxon>Bacteria</taxon>
        <taxon>Bacillati</taxon>
        <taxon>Bacillota</taxon>
        <taxon>Bacilli</taxon>
        <taxon>Lactobacillales</taxon>
        <taxon>Lactobacillaceae</taxon>
        <taxon>Limosilactobacillus</taxon>
    </lineage>
</organism>
<dbReference type="Proteomes" id="UP000050934">
    <property type="component" value="Unassembled WGS sequence"/>
</dbReference>
<evidence type="ECO:0000313" key="7">
    <source>
        <dbReference type="Proteomes" id="UP000050934"/>
    </source>
</evidence>
<dbReference type="InterPro" id="IPR050492">
    <property type="entry name" value="Bact_metal-bind_prot9"/>
</dbReference>
<protein>
    <submittedName>
        <fullName evidence="6">Abc transporter, substrate-binding protein</fullName>
    </submittedName>
</protein>
<comment type="subcellular location">
    <subcellularLocation>
        <location evidence="1">Cell envelope</location>
    </subcellularLocation>
</comment>
<dbReference type="PRINTS" id="PR00690">
    <property type="entry name" value="ADHESNFAMILY"/>
</dbReference>
<reference evidence="6 7" key="1">
    <citation type="journal article" date="2015" name="Genome Announc.">
        <title>Expanding the biotechnology potential of lactobacilli through comparative genomics of 213 strains and associated genera.</title>
        <authorList>
            <person name="Sun Z."/>
            <person name="Harris H.M."/>
            <person name="McCann A."/>
            <person name="Guo C."/>
            <person name="Argimon S."/>
            <person name="Zhang W."/>
            <person name="Yang X."/>
            <person name="Jeffery I.B."/>
            <person name="Cooney J.C."/>
            <person name="Kagawa T.F."/>
            <person name="Liu W."/>
            <person name="Song Y."/>
            <person name="Salvetti E."/>
            <person name="Wrobel A."/>
            <person name="Rasinkangas P."/>
            <person name="Parkhill J."/>
            <person name="Rea M.C."/>
            <person name="O'Sullivan O."/>
            <person name="Ritari J."/>
            <person name="Douillard F.P."/>
            <person name="Paul Ross R."/>
            <person name="Yang R."/>
            <person name="Briner A.E."/>
            <person name="Felis G.E."/>
            <person name="de Vos W.M."/>
            <person name="Barrangou R."/>
            <person name="Klaenhammer T.R."/>
            <person name="Caufield P.W."/>
            <person name="Cui Y."/>
            <person name="Zhang H."/>
            <person name="O'Toole P.W."/>
        </authorList>
    </citation>
    <scope>NUCLEOTIDE SEQUENCE [LARGE SCALE GENOMIC DNA]</scope>
    <source>
        <strain evidence="6 7">DSM 17896</strain>
    </source>
</reference>
<dbReference type="AlphaFoldDB" id="A0A0R2I1Z8"/>
<dbReference type="PANTHER" id="PTHR42953">
    <property type="entry name" value="HIGH-AFFINITY ZINC UPTAKE SYSTEM PROTEIN ZNUA-RELATED"/>
    <property type="match status" value="1"/>
</dbReference>
<evidence type="ECO:0000256" key="5">
    <source>
        <dbReference type="RuleBase" id="RU003512"/>
    </source>
</evidence>
<dbReference type="Pfam" id="PF01297">
    <property type="entry name" value="ZnuA"/>
    <property type="match status" value="1"/>
</dbReference>
<dbReference type="InterPro" id="IPR006127">
    <property type="entry name" value="ZnuA-like"/>
</dbReference>
<comment type="caution">
    <text evidence="6">The sequence shown here is derived from an EMBL/GenBank/DDBJ whole genome shotgun (WGS) entry which is preliminary data.</text>
</comment>
<dbReference type="SUPFAM" id="SSF53807">
    <property type="entry name" value="Helical backbone' metal receptor"/>
    <property type="match status" value="1"/>
</dbReference>
<evidence type="ECO:0000256" key="4">
    <source>
        <dbReference type="ARBA" id="ARBA00022729"/>
    </source>
</evidence>
<evidence type="ECO:0000256" key="1">
    <source>
        <dbReference type="ARBA" id="ARBA00004196"/>
    </source>
</evidence>
<evidence type="ECO:0000256" key="3">
    <source>
        <dbReference type="ARBA" id="ARBA00022723"/>
    </source>
</evidence>
<accession>A0A0R2I1Z8</accession>
<keyword evidence="7" id="KW-1185">Reference proteome</keyword>
<dbReference type="PANTHER" id="PTHR42953:SF1">
    <property type="entry name" value="METAL-BINDING PROTEIN HI_0362-RELATED"/>
    <property type="match status" value="1"/>
</dbReference>
<keyword evidence="2 5" id="KW-0813">Transport</keyword>
<dbReference type="GO" id="GO:0046872">
    <property type="term" value="F:metal ion binding"/>
    <property type="evidence" value="ECO:0007669"/>
    <property type="project" value="UniProtKB-KW"/>
</dbReference>
<dbReference type="GO" id="GO:0030313">
    <property type="term" value="C:cell envelope"/>
    <property type="evidence" value="ECO:0007669"/>
    <property type="project" value="UniProtKB-SubCell"/>
</dbReference>
<gene>
    <name evidence="6" type="ORF">IV45_GL001410</name>
</gene>
<dbReference type="PATRIC" id="fig|396268.3.peg.1431"/>
<name>A0A0R2I1Z8_9LACO</name>
<sequence length="301" mass="34196">MIKKKWGWLALLASLVIVLLLMVCTPVDQSSSKKPIKVVASLNFYGEAAKEVAGKYGQVDSLINNSAVDPHDYSPSIQQSKRVSEADFVIENGLGYDHWMDKMVGATDHQPQVIKVGPSIAHAKNGDNEHVWYKPQVMIKLTEQLANDFARRDPQHAHYYRARAQAYVHKLSQQEELINAARKKVQPGAQVAVSEPVFDYSLKAMGYHISDPHFAKAIEDGDDPSPHDISAIQNDIRQRRLAFFVENPQSSSKTVDNLTRLAKKHHIPVIKITETKPNHETYPQWMRRQYRQVLQVQKRSE</sequence>
<evidence type="ECO:0000313" key="6">
    <source>
        <dbReference type="EMBL" id="KRN59263.1"/>
    </source>
</evidence>
<dbReference type="OrthoDB" id="9810636at2"/>
<dbReference type="GO" id="GO:0007155">
    <property type="term" value="P:cell adhesion"/>
    <property type="evidence" value="ECO:0007669"/>
    <property type="project" value="InterPro"/>
</dbReference>
<evidence type="ECO:0000256" key="2">
    <source>
        <dbReference type="ARBA" id="ARBA00022448"/>
    </source>
</evidence>
<proteinExistence type="inferred from homology"/>
<dbReference type="Gene3D" id="3.40.50.1980">
    <property type="entry name" value="Nitrogenase molybdenum iron protein domain"/>
    <property type="match status" value="2"/>
</dbReference>
<dbReference type="RefSeq" id="WP_057740008.1">
    <property type="nucleotide sequence ID" value="NZ_JQBW01000005.1"/>
</dbReference>
<comment type="similarity">
    <text evidence="5">Belongs to the bacterial solute-binding protein 9 family.</text>
</comment>
<dbReference type="GO" id="GO:0030001">
    <property type="term" value="P:metal ion transport"/>
    <property type="evidence" value="ECO:0007669"/>
    <property type="project" value="InterPro"/>
</dbReference>
<keyword evidence="3" id="KW-0479">Metal-binding</keyword>
<dbReference type="STRING" id="396268.IV45_GL001410"/>
<dbReference type="InterPro" id="IPR006128">
    <property type="entry name" value="Lipoprotein_PsaA-like"/>
</dbReference>